<feature type="region of interest" description="Disordered" evidence="1">
    <location>
        <begin position="168"/>
        <end position="189"/>
    </location>
</feature>
<sequence length="189" mass="20626">MARGSNQPPTSAYRYNPMATGKGQTGRSMLELLLDLGLLSLYPSLVPLVPFIGGSTSGALPRVRLCFARVVLGLFPFLDLSGDRARTSAITSTSMGASSEVNLLEQTLARLHHQTQAGILLFLGKKATHYFNSVRPQLVTTRRKLVFPSQHGECLHSKLSLPTEEKNFFTQKQGSEVPGSSSRYTTENT</sequence>
<proteinExistence type="predicted"/>
<evidence type="ECO:0000313" key="2">
    <source>
        <dbReference type="EMBL" id="MQM06531.1"/>
    </source>
</evidence>
<evidence type="ECO:0000256" key="1">
    <source>
        <dbReference type="SAM" id="MobiDB-lite"/>
    </source>
</evidence>
<evidence type="ECO:0000313" key="3">
    <source>
        <dbReference type="Proteomes" id="UP000652761"/>
    </source>
</evidence>
<protein>
    <submittedName>
        <fullName evidence="2">Uncharacterized protein</fullName>
    </submittedName>
</protein>
<gene>
    <name evidence="2" type="ORF">Taro_039355</name>
</gene>
<reference evidence="2" key="1">
    <citation type="submission" date="2017-07" db="EMBL/GenBank/DDBJ databases">
        <title>Taro Niue Genome Assembly and Annotation.</title>
        <authorList>
            <person name="Atibalentja N."/>
            <person name="Keating K."/>
            <person name="Fields C.J."/>
        </authorList>
    </citation>
    <scope>NUCLEOTIDE SEQUENCE</scope>
    <source>
        <strain evidence="2">Niue_2</strain>
        <tissue evidence="2">Leaf</tissue>
    </source>
</reference>
<feature type="compositionally biased region" description="Polar residues" evidence="1">
    <location>
        <begin position="1"/>
        <end position="10"/>
    </location>
</feature>
<name>A0A843WLZ6_COLES</name>
<dbReference type="Proteomes" id="UP000652761">
    <property type="component" value="Unassembled WGS sequence"/>
</dbReference>
<dbReference type="AlphaFoldDB" id="A0A843WLZ6"/>
<accession>A0A843WLZ6</accession>
<comment type="caution">
    <text evidence="2">The sequence shown here is derived from an EMBL/GenBank/DDBJ whole genome shotgun (WGS) entry which is preliminary data.</text>
</comment>
<feature type="region of interest" description="Disordered" evidence="1">
    <location>
        <begin position="1"/>
        <end position="20"/>
    </location>
</feature>
<keyword evidence="3" id="KW-1185">Reference proteome</keyword>
<dbReference type="EMBL" id="NMUH01003650">
    <property type="protein sequence ID" value="MQM06531.1"/>
    <property type="molecule type" value="Genomic_DNA"/>
</dbReference>
<organism evidence="2 3">
    <name type="scientific">Colocasia esculenta</name>
    <name type="common">Wild taro</name>
    <name type="synonym">Arum esculentum</name>
    <dbReference type="NCBI Taxonomy" id="4460"/>
    <lineage>
        <taxon>Eukaryota</taxon>
        <taxon>Viridiplantae</taxon>
        <taxon>Streptophyta</taxon>
        <taxon>Embryophyta</taxon>
        <taxon>Tracheophyta</taxon>
        <taxon>Spermatophyta</taxon>
        <taxon>Magnoliopsida</taxon>
        <taxon>Liliopsida</taxon>
        <taxon>Araceae</taxon>
        <taxon>Aroideae</taxon>
        <taxon>Colocasieae</taxon>
        <taxon>Colocasia</taxon>
    </lineage>
</organism>